<dbReference type="InterPro" id="IPR011050">
    <property type="entry name" value="Pectin_lyase_fold/virulence"/>
</dbReference>
<dbReference type="InterPro" id="IPR006626">
    <property type="entry name" value="PbH1"/>
</dbReference>
<dbReference type="InterPro" id="IPR024535">
    <property type="entry name" value="RHGA/B-epi-like_pectate_lyase"/>
</dbReference>
<organism evidence="3 4">
    <name type="scientific">Mucilaginibacter sabulilitoris</name>
    <dbReference type="NCBI Taxonomy" id="1173583"/>
    <lineage>
        <taxon>Bacteria</taxon>
        <taxon>Pseudomonadati</taxon>
        <taxon>Bacteroidota</taxon>
        <taxon>Sphingobacteriia</taxon>
        <taxon>Sphingobacteriales</taxon>
        <taxon>Sphingobacteriaceae</taxon>
        <taxon>Mucilaginibacter</taxon>
    </lineage>
</organism>
<dbReference type="SUPFAM" id="SSF51126">
    <property type="entry name" value="Pectin lyase-like"/>
    <property type="match status" value="1"/>
</dbReference>
<evidence type="ECO:0000313" key="3">
    <source>
        <dbReference type="EMBL" id="WPU95679.1"/>
    </source>
</evidence>
<dbReference type="EMBL" id="CP139558">
    <property type="protein sequence ID" value="WPU95679.1"/>
    <property type="molecule type" value="Genomic_DNA"/>
</dbReference>
<keyword evidence="4" id="KW-1185">Reference proteome</keyword>
<dbReference type="SMART" id="SM00710">
    <property type="entry name" value="PbH1"/>
    <property type="match status" value="9"/>
</dbReference>
<reference evidence="3 4" key="1">
    <citation type="submission" date="2023-11" db="EMBL/GenBank/DDBJ databases">
        <title>Analysis of the Genomes of Mucilaginibacter gossypii cycad 4 and M. sabulilitoris SNA2: microbes with the potential for plant growth promotion.</title>
        <authorList>
            <person name="Hirsch A.M."/>
            <person name="Humm E."/>
            <person name="Rubbi M."/>
            <person name="Del Vecchio G."/>
            <person name="Ha S.M."/>
            <person name="Pellegrini M."/>
            <person name="Gunsalus R.P."/>
        </authorList>
    </citation>
    <scope>NUCLEOTIDE SEQUENCE [LARGE SCALE GENOMIC DNA]</scope>
    <source>
        <strain evidence="3 4">SNA2</strain>
    </source>
</reference>
<feature type="signal peptide" evidence="1">
    <location>
        <begin position="1"/>
        <end position="18"/>
    </location>
</feature>
<dbReference type="RefSeq" id="WP_321564785.1">
    <property type="nucleotide sequence ID" value="NZ_CP139558.1"/>
</dbReference>
<feature type="domain" description="Rhamnogalacturonase A/B/Epimerase-like pectate lyase" evidence="2">
    <location>
        <begin position="55"/>
        <end position="256"/>
    </location>
</feature>
<sequence length="534" mass="56300">MKKNYFLLMLFVTLFSCKKDMMFTTVPSKDSFTSMTTNTTTVAVSQDTIPPATAVNVKTFGAVGDGVHDDTKAIQNAINGKNVLVLTKGTYIINKTLAMRSGVSIYGTNGAAIKAGPAMSGTLLVSGRYFSLNSVSGSAVVNLKFLPSTKSFTPGAWANSVFYISNSPKNSFKYNTINFTQAYKNAGIEGFWVSGTGSTNNFIGYNKLYTVGMEYAESGASNNIIIGNTIQNSHSNGLSAHGNTAVYCKGNQVINNTIINAGHMGIEDWGNMDGTILKGNVVSGTGKSPTQNSDGMGISLVGVNTVAVLNTISDAKLMYMEIGGNHNLRIDSNLINDAASLIPGIVVNFRSATPANAKTASSKIGYNTINNCWEGISVEGDFTPAATIIGNRVNNSKYIAINVNSNSSFNVNVSNNSITYSKPNVQARNAIVFYTSKLSATQIATENNNTITYTTGANGGSMREIALLVALNNMNLTGNKVVGNNIKAGGVKISAISANGNKFSGMTLLNNSFSGALVELAGITFKTNTNNVTL</sequence>
<protein>
    <submittedName>
        <fullName evidence="3">Glycosyl hydrolase family 28-related protein</fullName>
    </submittedName>
</protein>
<gene>
    <name evidence="3" type="ORF">SNE25_09130</name>
</gene>
<dbReference type="InterPro" id="IPR012334">
    <property type="entry name" value="Pectin_lyas_fold"/>
</dbReference>
<keyword evidence="3" id="KW-0378">Hydrolase</keyword>
<dbReference type="PROSITE" id="PS51257">
    <property type="entry name" value="PROKAR_LIPOPROTEIN"/>
    <property type="match status" value="1"/>
</dbReference>
<dbReference type="Gene3D" id="2.160.20.10">
    <property type="entry name" value="Single-stranded right-handed beta-helix, Pectin lyase-like"/>
    <property type="match status" value="1"/>
</dbReference>
<evidence type="ECO:0000256" key="1">
    <source>
        <dbReference type="SAM" id="SignalP"/>
    </source>
</evidence>
<evidence type="ECO:0000313" key="4">
    <source>
        <dbReference type="Proteomes" id="UP001324380"/>
    </source>
</evidence>
<dbReference type="GO" id="GO:0016787">
    <property type="term" value="F:hydrolase activity"/>
    <property type="evidence" value="ECO:0007669"/>
    <property type="project" value="UniProtKB-KW"/>
</dbReference>
<evidence type="ECO:0000259" key="2">
    <source>
        <dbReference type="Pfam" id="PF12708"/>
    </source>
</evidence>
<proteinExistence type="predicted"/>
<keyword evidence="1" id="KW-0732">Signal</keyword>
<dbReference type="Proteomes" id="UP001324380">
    <property type="component" value="Chromosome"/>
</dbReference>
<feature type="chain" id="PRO_5045820174" evidence="1">
    <location>
        <begin position="19"/>
        <end position="534"/>
    </location>
</feature>
<name>A0ABZ0TRZ1_9SPHI</name>
<accession>A0ABZ0TRZ1</accession>
<dbReference type="Pfam" id="PF12708">
    <property type="entry name" value="Pect-lyase_RHGA_epim"/>
    <property type="match status" value="1"/>
</dbReference>